<organism evidence="1 2">
    <name type="scientific">Pararhodospirillum oryzae</name>
    <dbReference type="NCBI Taxonomy" id="478448"/>
    <lineage>
        <taxon>Bacteria</taxon>
        <taxon>Pseudomonadati</taxon>
        <taxon>Pseudomonadota</taxon>
        <taxon>Alphaproteobacteria</taxon>
        <taxon>Rhodospirillales</taxon>
        <taxon>Rhodospirillaceae</taxon>
        <taxon>Pararhodospirillum</taxon>
    </lineage>
</organism>
<dbReference type="NCBIfam" id="TIGR00738">
    <property type="entry name" value="rrf2_super"/>
    <property type="match status" value="1"/>
</dbReference>
<dbReference type="RefSeq" id="WP_147165115.1">
    <property type="nucleotide sequence ID" value="NZ_BJZO01000188.1"/>
</dbReference>
<dbReference type="PROSITE" id="PS01332">
    <property type="entry name" value="HTH_RRF2_1"/>
    <property type="match status" value="1"/>
</dbReference>
<dbReference type="Gene3D" id="1.10.10.10">
    <property type="entry name" value="Winged helix-like DNA-binding domain superfamily/Winged helix DNA-binding domain"/>
    <property type="match status" value="1"/>
</dbReference>
<dbReference type="Proteomes" id="UP000321567">
    <property type="component" value="Unassembled WGS sequence"/>
</dbReference>
<dbReference type="EMBL" id="BJZO01000188">
    <property type="protein sequence ID" value="GEO83062.1"/>
    <property type="molecule type" value="Genomic_DNA"/>
</dbReference>
<sequence>MNLQMATRYALFSLLELAAHPERPACAAEIARKFELSPHHLSKVLRILGREGLVEAARGVGGGYRFVANARRLTLLEIIEIFEPVGTLGASVHPPGDGTVEGQALERVMGEIDTITRATLASLTIETLLRSWVREP</sequence>
<proteinExistence type="predicted"/>
<dbReference type="OrthoDB" id="9808360at2"/>
<dbReference type="InterPro" id="IPR036390">
    <property type="entry name" value="WH_DNA-bd_sf"/>
</dbReference>
<dbReference type="GO" id="GO:0005829">
    <property type="term" value="C:cytosol"/>
    <property type="evidence" value="ECO:0007669"/>
    <property type="project" value="TreeGrafter"/>
</dbReference>
<dbReference type="AlphaFoldDB" id="A0A512HC94"/>
<dbReference type="CDD" id="cd00090">
    <property type="entry name" value="HTH_ARSR"/>
    <property type="match status" value="1"/>
</dbReference>
<dbReference type="PANTHER" id="PTHR33221">
    <property type="entry name" value="WINGED HELIX-TURN-HELIX TRANSCRIPTIONAL REGULATOR, RRF2 FAMILY"/>
    <property type="match status" value="1"/>
</dbReference>
<protein>
    <submittedName>
        <fullName evidence="1">SUF system Fe-S cluster assembly regulator</fullName>
    </submittedName>
</protein>
<dbReference type="PROSITE" id="PS51197">
    <property type="entry name" value="HTH_RRF2_2"/>
    <property type="match status" value="1"/>
</dbReference>
<dbReference type="PANTHER" id="PTHR33221:SF15">
    <property type="entry name" value="HTH-TYPE TRANSCRIPTIONAL REGULATOR YWGB-RELATED"/>
    <property type="match status" value="1"/>
</dbReference>
<keyword evidence="2" id="KW-1185">Reference proteome</keyword>
<reference evidence="1 2" key="1">
    <citation type="submission" date="2019-07" db="EMBL/GenBank/DDBJ databases">
        <title>Whole genome shotgun sequence of Rhodospirillum oryzae NBRC 107573.</title>
        <authorList>
            <person name="Hosoyama A."/>
            <person name="Uohara A."/>
            <person name="Ohji S."/>
            <person name="Ichikawa N."/>
        </authorList>
    </citation>
    <scope>NUCLEOTIDE SEQUENCE [LARGE SCALE GENOMIC DNA]</scope>
    <source>
        <strain evidence="1 2">NBRC 107573</strain>
    </source>
</reference>
<dbReference type="Pfam" id="PF02082">
    <property type="entry name" value="Rrf2"/>
    <property type="match status" value="1"/>
</dbReference>
<gene>
    <name evidence="1" type="ORF">ROR02_31930</name>
</gene>
<dbReference type="InterPro" id="IPR036388">
    <property type="entry name" value="WH-like_DNA-bd_sf"/>
</dbReference>
<dbReference type="InterPro" id="IPR011991">
    <property type="entry name" value="ArsR-like_HTH"/>
</dbReference>
<evidence type="ECO:0000313" key="1">
    <source>
        <dbReference type="EMBL" id="GEO83062.1"/>
    </source>
</evidence>
<dbReference type="InterPro" id="IPR000944">
    <property type="entry name" value="Tscrpt_reg_Rrf2"/>
</dbReference>
<evidence type="ECO:0000313" key="2">
    <source>
        <dbReference type="Proteomes" id="UP000321567"/>
    </source>
</evidence>
<comment type="caution">
    <text evidence="1">The sequence shown here is derived from an EMBL/GenBank/DDBJ whole genome shotgun (WGS) entry which is preliminary data.</text>
</comment>
<dbReference type="InterPro" id="IPR030489">
    <property type="entry name" value="TR_Rrf2-type_CS"/>
</dbReference>
<accession>A0A512HC94</accession>
<dbReference type="GO" id="GO:0003700">
    <property type="term" value="F:DNA-binding transcription factor activity"/>
    <property type="evidence" value="ECO:0007669"/>
    <property type="project" value="TreeGrafter"/>
</dbReference>
<dbReference type="SUPFAM" id="SSF46785">
    <property type="entry name" value="Winged helix' DNA-binding domain"/>
    <property type="match status" value="1"/>
</dbReference>
<name>A0A512HC94_9PROT</name>